<sequence length="85" mass="9689">MFWVLVTLIMCNAKPKFCINSKHYLKSYIAAKYSSCALSRNNLVTGTYLITGIYEKDEYMHCSTERTSGRCGVNATLYKNGNLFK</sequence>
<organism evidence="1">
    <name type="scientific">viral metagenome</name>
    <dbReference type="NCBI Taxonomy" id="1070528"/>
    <lineage>
        <taxon>unclassified sequences</taxon>
        <taxon>metagenomes</taxon>
        <taxon>organismal metagenomes</taxon>
    </lineage>
</organism>
<protein>
    <submittedName>
        <fullName evidence="1">Uncharacterized protein</fullName>
    </submittedName>
</protein>
<proteinExistence type="predicted"/>
<dbReference type="EMBL" id="MN740009">
    <property type="protein sequence ID" value="QHT83436.1"/>
    <property type="molecule type" value="Genomic_DNA"/>
</dbReference>
<reference evidence="1" key="1">
    <citation type="journal article" date="2020" name="Nature">
        <title>Giant virus diversity and host interactions through global metagenomics.</title>
        <authorList>
            <person name="Schulz F."/>
            <person name="Roux S."/>
            <person name="Paez-Espino D."/>
            <person name="Jungbluth S."/>
            <person name="Walsh D.A."/>
            <person name="Denef V.J."/>
            <person name="McMahon K.D."/>
            <person name="Konstantinidis K.T."/>
            <person name="Eloe-Fadrosh E.A."/>
            <person name="Kyrpides N.C."/>
            <person name="Woyke T."/>
        </authorList>
    </citation>
    <scope>NUCLEOTIDE SEQUENCE</scope>
    <source>
        <strain evidence="1">GVMAG-M-3300023184-167</strain>
    </source>
</reference>
<name>A0A6C0HTG2_9ZZZZ</name>
<dbReference type="AlphaFoldDB" id="A0A6C0HTG2"/>
<accession>A0A6C0HTG2</accession>
<evidence type="ECO:0000313" key="1">
    <source>
        <dbReference type="EMBL" id="QHT83436.1"/>
    </source>
</evidence>